<dbReference type="OrthoDB" id="565904at2759"/>
<name>A0A212FGN0_DANPL</name>
<dbReference type="EMBL" id="AGBW02008623">
    <property type="protein sequence ID" value="OWR52901.1"/>
    <property type="molecule type" value="Genomic_DNA"/>
</dbReference>
<reference evidence="1 2" key="1">
    <citation type="journal article" date="2011" name="Cell">
        <title>The monarch butterfly genome yields insights into long-distance migration.</title>
        <authorList>
            <person name="Zhan S."/>
            <person name="Merlin C."/>
            <person name="Boore J.L."/>
            <person name="Reppert S.M."/>
        </authorList>
    </citation>
    <scope>NUCLEOTIDE SEQUENCE [LARGE SCALE GENOMIC DNA]</scope>
    <source>
        <strain evidence="1">F-2</strain>
    </source>
</reference>
<accession>A0A212FGN0</accession>
<dbReference type="SUPFAM" id="SSF50814">
    <property type="entry name" value="Lipocalins"/>
    <property type="match status" value="1"/>
</dbReference>
<dbReference type="Gene3D" id="2.40.128.20">
    <property type="match status" value="1"/>
</dbReference>
<dbReference type="Proteomes" id="UP000007151">
    <property type="component" value="Unassembled WGS sequence"/>
</dbReference>
<sequence length="207" mass="22669">MYAKIVFLAVVAAAQAQLTNNGSCNFESLQMEISAGTSFQSRKMYEISRISNNWQSGQCASWELKNITNSSLPTVHMTEVVNRKLVERNATVLGTSIGSTTVASLDFNDFSSNFTILGLTDEFLILYACSNHGETKKEYIWRLSNNTVLSESAIVESNKILNNNNFGNLTWNTISHTSESCQTGGAVSLKVSSFIVLLVGLALSKVF</sequence>
<proteinExistence type="predicted"/>
<dbReference type="AlphaFoldDB" id="A0A212FGN0"/>
<evidence type="ECO:0000313" key="2">
    <source>
        <dbReference type="Proteomes" id="UP000007151"/>
    </source>
</evidence>
<dbReference type="InterPro" id="IPR012674">
    <property type="entry name" value="Calycin"/>
</dbReference>
<keyword evidence="2" id="KW-1185">Reference proteome</keyword>
<comment type="caution">
    <text evidence="1">The sequence shown here is derived from an EMBL/GenBank/DDBJ whole genome shotgun (WGS) entry which is preliminary data.</text>
</comment>
<protein>
    <submittedName>
        <fullName evidence="1">Uncharacterized protein</fullName>
    </submittedName>
</protein>
<evidence type="ECO:0000313" key="1">
    <source>
        <dbReference type="EMBL" id="OWR52901.1"/>
    </source>
</evidence>
<gene>
    <name evidence="1" type="ORF">KGM_215045</name>
</gene>
<dbReference type="KEGG" id="dpl:KGM_215045"/>
<organism evidence="1 2">
    <name type="scientific">Danaus plexippus plexippus</name>
    <dbReference type="NCBI Taxonomy" id="278856"/>
    <lineage>
        <taxon>Eukaryota</taxon>
        <taxon>Metazoa</taxon>
        <taxon>Ecdysozoa</taxon>
        <taxon>Arthropoda</taxon>
        <taxon>Hexapoda</taxon>
        <taxon>Insecta</taxon>
        <taxon>Pterygota</taxon>
        <taxon>Neoptera</taxon>
        <taxon>Endopterygota</taxon>
        <taxon>Lepidoptera</taxon>
        <taxon>Glossata</taxon>
        <taxon>Ditrysia</taxon>
        <taxon>Papilionoidea</taxon>
        <taxon>Nymphalidae</taxon>
        <taxon>Danainae</taxon>
        <taxon>Danaini</taxon>
        <taxon>Danaina</taxon>
        <taxon>Danaus</taxon>
        <taxon>Danaus</taxon>
    </lineage>
</organism>